<dbReference type="Pfam" id="PF00668">
    <property type="entry name" value="Condensation"/>
    <property type="match status" value="3"/>
</dbReference>
<protein>
    <recommendedName>
        <fullName evidence="5">Carrier domain-containing protein</fullName>
    </recommendedName>
</protein>
<dbReference type="Gene3D" id="3.30.559.10">
    <property type="entry name" value="Chloramphenicol acetyltransferase-like domain"/>
    <property type="match status" value="3"/>
</dbReference>
<dbReference type="Pfam" id="PF00550">
    <property type="entry name" value="PP-binding"/>
    <property type="match status" value="3"/>
</dbReference>
<dbReference type="PROSITE" id="PS00455">
    <property type="entry name" value="AMP_BINDING"/>
    <property type="match status" value="2"/>
</dbReference>
<dbReference type="PANTHER" id="PTHR45527:SF1">
    <property type="entry name" value="FATTY ACID SYNTHASE"/>
    <property type="match status" value="1"/>
</dbReference>
<keyword evidence="4" id="KW-0677">Repeat</keyword>
<dbReference type="InterPro" id="IPR023213">
    <property type="entry name" value="CAT-like_dom_sf"/>
</dbReference>
<dbReference type="InterPro" id="IPR042099">
    <property type="entry name" value="ANL_N_sf"/>
</dbReference>
<keyword evidence="3" id="KW-0436">Ligase</keyword>
<dbReference type="SUPFAM" id="SSF52777">
    <property type="entry name" value="CoA-dependent acyltransferases"/>
    <property type="match status" value="7"/>
</dbReference>
<evidence type="ECO:0000256" key="2">
    <source>
        <dbReference type="ARBA" id="ARBA00022553"/>
    </source>
</evidence>
<sequence length="4067" mass="445555">MGSIDDSELILSHQGLSASNHGQVSDRTTAFWRQKFEGLEASVFPTLPSSGIDVLRPERQSEHFVSYDTAVAADLEPAVQALIPRAALAVLLSRYSNSSEALFGIAINQPHPVANDPKQSAGTRPEWLLVPTRINCDSDLKGADLLRHVAADDAAIQEFNASTLDLESIRHMSEYGSVACGFQTVLRVVVTGQTDAQAAASAGATTGALGIASDRALLIDCYMGIGSTFIRAQYDDRAIDGLQVARVLRQLGLLIEQLQTGSVQLPISKLNATTPSDLEEISSWNSTPMQKNEICIHDYALAYGRKFPDAIAISSWDGEWTYAQLDKVTSDLADHILTLGEVEVGQVVALCFERSKWTVAAMLAVNKAGLAFTLVDPSLPPARIANMCEQTSAKLAFTSQSNWATLDAIVDRCIVLDQEYVERIPQTPEASGSRKIKQQTRKPQPSDLAYVIFSSGSTGEPKGSMVAHWSFTSSASELFPALGLDHTTRTIQFASYAFATSLVETFATLGHGGCVCIPSADERINDTAGFINRSKANWAIFTPSFISSLRPEDVPSLATLVVGGEPLSTATRDAWASKVRLFNGYGLSESSGMAAVHRVQPAVPEPHVITRTVCLRIWLTDPNDVGKLAPVGAIGEITVETPCLALGYLPSSSAEARSRFLQEAPKWRRERGAPYEAEPFRMFRTGDLGRYKSDGSIVYLGRSDLQVKIRGQRVEMGDVETNLRRFLPSDTPIPIVEAIPRPDGRMTLVAFLTGPLGKGDKQRTEETYIIADSAARQSITSKLLKVLPQYCVPTHFIRLKELPKTVTGKTSRKDLRAIGARLLSTAAQEGSAIVAIPEPNGDLGSEKAIALRRAWSQAFDLNPQVPVSDSVNFLDLGGDSITAIKLVNLAREQGVTLKVTDLMRGATLASLADKVQRQVGAATAAASRIPVMAATHEGPVQQSFAQGRMWFLHQLNPDSTWYLTPVAMRLRGTLRTDALEAALNAIEERHETLRTTFEDKDGLAIQVVHPMRHKKLRIVDVDEATLAATLREEQTKVFDLTSDPAWRVCLFRVADDDNVISIVMHHIISDGWSMDILRQELAQLYSAAVMGPLNSPLPPLPLQYRDFSVWQRQPEQTVKQRKQLEYWKGQLTDSSPAELLLDRPRPTMPSGRAGVIDLSIQGRTYEQVIEFAKLHRTTPFAVMFAAFRAAHYRLVAAEDATIAVPTAARTHAELEPLIGFFVNTLCIRTFVDGDQDNFESLVRNQVHPAIMAAFDNQDVPFEHIVNAVLPAAERDTSRNPLAQLSFVMHSGPDIGTLQLEGVEVEPVTGGLAGVGSTTRFDLEMHLFHRQQDKKITGHAMYATDLFERETAQALVDVFQEVLRQGLAQPRTPISVLPLIEIPGLSIFDIEPTPYPRDSSIVDIFRQQVAAFPDAIAACDSAGRMTYSELDDKSDKLAAWLRHRGIPAETPVGILSPRSCQTLVAMIGVLKANLACLPLNVDYSTTRIKHMLSSAKLVNTKTQPTTEYGGRSLVLLGSKVSLPKGLDDLPDTDIVAIEDALKSAHEKELRATDSGNPTATSLAAIIFTSGSTGKPKGSMLEHRSIVRLVKDSNVVAKVPPAAAVAHVANISFDVSMWEMYTPLLNGGTVVCIDYLTTLDIPALAQVFARERVSAALLSPVLVKQILQRMPSMLAGLEVLILSGDRFDVRDAKQARALVANLYNSLGPSECCVLNVIYRIDEKDELASGVVPLGRPVSNDGLVVMDSQQNPVPAGVMGELVVFGDGLSRGYTNSALDKNRFIHIDLENRGLTRAYRSGDRVRVSPKARQIEFFGRMDMQVKIRGHRVEPAEVEQVMLALPVVRDAVVVVRQGEDEGEKELVAFVVADDKAVAQQTEQQDQGKKQLGDSSQVEEQVKGWSEHFDVGLYTELSTVQASAIGRDFLGWKSMYDGSAIPLDEMTEWLDDTMRTILDGHRPAGHVLEIGTGSGMILFNLGQGLKSYAGLEPSETAATFVNKTIDSMPTLRGKAQVHVGTATDASRILQCQGSSPSSMPELVILNSVVQYFPTIDYLADVMETLTSMPGARRIVLGDLRSYPLNRQFLVSRALRSLGRGEAATKAAVRRKVMELEDREEELLVDPAFFTALTKRFSSRVSHVEILPKVMRATNELSAYRFAAVVHVREAEQGADDKTSSEPAGSDLIDINAAQWVDFSASAMDRESLVRLLKEPAAAGRTSPSDDSPSLVAVCNIPNSKNIAEGHLVKVLEGENGQGAGEEEDDESDDWVASARSRAESSTSLSAADLVELAHEAGLRVSLSWARQRSQQGGIDAVFYRDSKSVRFRFPVDGDTTASGSQSLPLANRPLQRQEHRRIVASINESIRTILPSYMVPAQIVVMAKMPFNPNGKVDRKALRSMAHVVPKTQTAGERVEPRNEVEAILCEEFSDVLGVQVGVSDNFFTAGGHSLLAQRLAARLSSRLDTRVSVKNVFDRPVVGQLAAIIRRGSTPDEPIPSLGHRQPTELSFGQNRLWFIEQVNPDASVRIPLAVHLSGPLNMEALESALASLQERHETLRTTFKQGDDGVAMQFVHPASELKTTLKVVDMTTWQNQVPAGALDKDKAPSSTLTQAIKDMQNQPFDLSSEPAWRSSLLRYGPEDNVLVIILHHIIYDGGSIEILTRELELFYAAALRGQDPLSAVEPLPIQYRDFAAWQKQGEELAKHERQLEYWSKTLHDSTPAELFTDFHRPAMLSGRADIVPFVIDGSLYDRLRTFSRTHQITTFATLLAVFRAAHYRLTGAADATIAMPISNRSRPELENLMGFFVNTLCIRIPVGGHQTFAELAQQVRNTTTASFSNQDVPFERVVSTMMPGSTDMSRNPLAQILFAVHSQQDLGKIKLEGLASESLPLTAITQMDVEFHVFQEVGRLKGQVMFSTDLFRAETISNLVLNFKEVLRRCLDDTQLSLAAIPLTDGVPRLDKLGMLEPQMNDYPRDSNVVQVFRAQVAKKPSATAVTDLSYSLTYQQLDEQSDRLASWLRRRHLAPEALVAVLSPRACETVVAFLGVLKANLAYIPLDVNAPPGRIDTILSCVPGSKLVLLGAQVPQSSELKAIANVELVRIGDAVESGEHEASDKNLDLEMAGPSATSLAYTIFTSGSTGKPKGVMLEHRAILRIALDSNLCAYFPESPVVSNVCNLGFDISVQEIWTALLRGGTLVCVDHFTLLDSRQLEEVFMKNKVSVAMLTPALIRQCLTHAPDIIRRLAVLMNVADKMDPGDAMKASKLVSRAVLNGYGPTENGMLSTIYEVDKTTVYPAGIPIGHAITNSGAVVMDSQQRIVSPGVIGELVVTGDGLARGYADPVLNRDRFVDVTIKGRLVRAYRTGDRVRWRPDDYEIDYFGREGQLLKIRGHLVEPAEVEAALLAAHEAVESAAVVGLSKPGSDTDLVGFIRLHGSDNRAAAAAAAASSIESQTLKALRMVLPTYMVPVRVVVLEEWPLNASGKLDRKQLGVMAENVSVERQSEAVERDYVAPSNEVEAALCQEFAHAIGLTEMGVTHNFFELGGNSLGAMKLAARISRRFKTHVTVKTIFDHPVPRDMANSLPQLDASTLVDGENGTADDNDPPASQYESFQLCPVDDVQHFVKSEICPRLDHKYRDRVVDVYPASTTQGFYANDPPTGKPRSFNTFSVDFPAGADPSRVIEAFEAVMQHYDSLRTVIVRAQGRFWQVVLDQLEEPVETLELPEGETDFEPAVQQIIAADKQNPPNLGQAFIRVALLRTRDGPLRLMFRMSHAIWDGMSLGPFMKTFHSLYKDLAVPPSPRFALYLESLSKIREQGISHWSKVLQGSSVTVMQSIRESRKLMPVDRAAFMSRVVHIPPEAQAPLGGGITQATIFTAACATVIAKETNCSDLLFGNVVSGRQFLPTHLQNNLVGHCGNLMPVRIVGVDEGAEPRTLVKQVQDQYLEGLAYEAITFDDIKENAGVEWRSDADRFGLATAFMNFEQHPESTIGDSTISIHHIPPEIRMRKSTVSGEDLLLILQPDPTTHDMEFVAFPEPDGRNFRLGVTANLRLCESGEVDHLIEKVCDAFVAMNKSLR</sequence>
<dbReference type="GO" id="GO:0044550">
    <property type="term" value="P:secondary metabolite biosynthetic process"/>
    <property type="evidence" value="ECO:0007669"/>
    <property type="project" value="TreeGrafter"/>
</dbReference>
<evidence type="ECO:0000313" key="6">
    <source>
        <dbReference type="EMBL" id="QBZ63372.1"/>
    </source>
</evidence>
<dbReference type="NCBIfam" id="NF003417">
    <property type="entry name" value="PRK04813.1"/>
    <property type="match status" value="4"/>
</dbReference>
<dbReference type="InterPro" id="IPR045851">
    <property type="entry name" value="AMP-bd_C_sf"/>
</dbReference>
<dbReference type="SUPFAM" id="SSF53335">
    <property type="entry name" value="S-adenosyl-L-methionine-dependent methyltransferases"/>
    <property type="match status" value="1"/>
</dbReference>
<dbReference type="InterPro" id="IPR009081">
    <property type="entry name" value="PP-bd_ACP"/>
</dbReference>
<dbReference type="GO" id="GO:0031177">
    <property type="term" value="F:phosphopantetheine binding"/>
    <property type="evidence" value="ECO:0007669"/>
    <property type="project" value="InterPro"/>
</dbReference>
<evidence type="ECO:0000256" key="4">
    <source>
        <dbReference type="ARBA" id="ARBA00022737"/>
    </source>
</evidence>
<dbReference type="CDD" id="cd05930">
    <property type="entry name" value="A_NRPS"/>
    <property type="match status" value="2"/>
</dbReference>
<dbReference type="CDD" id="cd19531">
    <property type="entry name" value="LCL_NRPS-like"/>
    <property type="match status" value="2"/>
</dbReference>
<feature type="domain" description="Carrier" evidence="5">
    <location>
        <begin position="842"/>
        <end position="919"/>
    </location>
</feature>
<accession>A0A4P7NMU0</accession>
<dbReference type="NCBIfam" id="TIGR01733">
    <property type="entry name" value="AA-adenyl-dom"/>
    <property type="match status" value="2"/>
</dbReference>
<dbReference type="Gene3D" id="3.30.300.30">
    <property type="match status" value="4"/>
</dbReference>
<evidence type="ECO:0000256" key="3">
    <source>
        <dbReference type="ARBA" id="ARBA00022598"/>
    </source>
</evidence>
<dbReference type="PROSITE" id="PS00012">
    <property type="entry name" value="PHOSPHOPANTETHEINE"/>
    <property type="match status" value="2"/>
</dbReference>
<dbReference type="Pfam" id="PF13193">
    <property type="entry name" value="AMP-binding_C"/>
    <property type="match status" value="1"/>
</dbReference>
<dbReference type="Gene3D" id="1.10.1200.10">
    <property type="entry name" value="ACP-like"/>
    <property type="match status" value="3"/>
</dbReference>
<keyword evidence="1" id="KW-0596">Phosphopantetheine</keyword>
<dbReference type="SUPFAM" id="SSF47336">
    <property type="entry name" value="ACP-like"/>
    <property type="match status" value="3"/>
</dbReference>
<dbReference type="PANTHER" id="PTHR45527">
    <property type="entry name" value="NONRIBOSOMAL PEPTIDE SYNTHETASE"/>
    <property type="match status" value="1"/>
</dbReference>
<dbReference type="FunFam" id="3.30.300.30:FF:000084">
    <property type="entry name" value="Enniatin synthase"/>
    <property type="match status" value="1"/>
</dbReference>
<evidence type="ECO:0000313" key="7">
    <source>
        <dbReference type="Proteomes" id="UP000294847"/>
    </source>
</evidence>
<dbReference type="SMART" id="SM00823">
    <property type="entry name" value="PKS_PP"/>
    <property type="match status" value="3"/>
</dbReference>
<dbReference type="Gene3D" id="3.30.559.30">
    <property type="entry name" value="Nonribosomal peptide synthetase, condensation domain"/>
    <property type="match status" value="4"/>
</dbReference>
<dbReference type="GO" id="GO:0005737">
    <property type="term" value="C:cytoplasm"/>
    <property type="evidence" value="ECO:0007669"/>
    <property type="project" value="TreeGrafter"/>
</dbReference>
<dbReference type="InterPro" id="IPR006162">
    <property type="entry name" value="Ppantetheine_attach_site"/>
</dbReference>
<evidence type="ECO:0000259" key="5">
    <source>
        <dbReference type="PROSITE" id="PS50075"/>
    </source>
</evidence>
<dbReference type="Proteomes" id="UP000294847">
    <property type="component" value="Chromosome 5"/>
</dbReference>
<dbReference type="InterPro" id="IPR000873">
    <property type="entry name" value="AMP-dep_synth/lig_dom"/>
</dbReference>
<dbReference type="GO" id="GO:0016874">
    <property type="term" value="F:ligase activity"/>
    <property type="evidence" value="ECO:0007669"/>
    <property type="project" value="UniProtKB-KW"/>
</dbReference>
<dbReference type="PROSITE" id="PS50075">
    <property type="entry name" value="CARRIER"/>
    <property type="match status" value="3"/>
</dbReference>
<dbReference type="InterPro" id="IPR036736">
    <property type="entry name" value="ACP-like_sf"/>
</dbReference>
<dbReference type="FunFam" id="3.30.300.30:FF:000015">
    <property type="entry name" value="Nonribosomal peptide synthase SidD"/>
    <property type="match status" value="1"/>
</dbReference>
<dbReference type="InterPro" id="IPR001242">
    <property type="entry name" value="Condensation_dom"/>
</dbReference>
<dbReference type="GO" id="GO:0043041">
    <property type="term" value="P:amino acid activation for nonribosomal peptide biosynthetic process"/>
    <property type="evidence" value="ECO:0007669"/>
    <property type="project" value="TreeGrafter"/>
</dbReference>
<dbReference type="SUPFAM" id="SSF56801">
    <property type="entry name" value="Acetyl-CoA synthetase-like"/>
    <property type="match status" value="3"/>
</dbReference>
<dbReference type="InterPro" id="IPR020845">
    <property type="entry name" value="AMP-binding_CS"/>
</dbReference>
<dbReference type="InterPro" id="IPR010071">
    <property type="entry name" value="AA_adenyl_dom"/>
</dbReference>
<gene>
    <name evidence="6" type="ORF">PoMZ_12270</name>
</gene>
<dbReference type="Gene3D" id="2.30.38.10">
    <property type="entry name" value="Luciferase, Domain 3"/>
    <property type="match status" value="2"/>
</dbReference>
<name>A0A4P7NMU0_PYROR</name>
<proteinExistence type="predicted"/>
<dbReference type="CDD" id="cd05918">
    <property type="entry name" value="A_NRPS_SidN3_like"/>
    <property type="match status" value="1"/>
</dbReference>
<dbReference type="InterPro" id="IPR025110">
    <property type="entry name" value="AMP-bd_C"/>
</dbReference>
<dbReference type="InterPro" id="IPR020806">
    <property type="entry name" value="PKS_PP-bd"/>
</dbReference>
<dbReference type="Gene3D" id="3.40.50.150">
    <property type="entry name" value="Vaccinia Virus protein VP39"/>
    <property type="match status" value="1"/>
</dbReference>
<dbReference type="Gene3D" id="3.40.50.12780">
    <property type="entry name" value="N-terminal domain of ligase-like"/>
    <property type="match status" value="1"/>
</dbReference>
<dbReference type="Pfam" id="PF00501">
    <property type="entry name" value="AMP-binding"/>
    <property type="match status" value="3"/>
</dbReference>
<dbReference type="FunFam" id="3.30.559.10:FF:000012">
    <property type="entry name" value="Non-ribosomal peptide synthetase"/>
    <property type="match status" value="1"/>
</dbReference>
<dbReference type="InterPro" id="IPR029063">
    <property type="entry name" value="SAM-dependent_MTases_sf"/>
</dbReference>
<dbReference type="EMBL" id="CP034208">
    <property type="protein sequence ID" value="QBZ63372.1"/>
    <property type="molecule type" value="Genomic_DNA"/>
</dbReference>
<organism evidence="6 7">
    <name type="scientific">Pyricularia oryzae</name>
    <name type="common">Rice blast fungus</name>
    <name type="synonym">Magnaporthe oryzae</name>
    <dbReference type="NCBI Taxonomy" id="318829"/>
    <lineage>
        <taxon>Eukaryota</taxon>
        <taxon>Fungi</taxon>
        <taxon>Dikarya</taxon>
        <taxon>Ascomycota</taxon>
        <taxon>Pezizomycotina</taxon>
        <taxon>Sordariomycetes</taxon>
        <taxon>Sordariomycetidae</taxon>
        <taxon>Magnaporthales</taxon>
        <taxon>Pyriculariaceae</taxon>
        <taxon>Pyricularia</taxon>
    </lineage>
</organism>
<keyword evidence="2" id="KW-0597">Phosphoprotein</keyword>
<evidence type="ECO:0000256" key="1">
    <source>
        <dbReference type="ARBA" id="ARBA00022450"/>
    </source>
</evidence>
<feature type="domain" description="Carrier" evidence="5">
    <location>
        <begin position="2407"/>
        <end position="2481"/>
    </location>
</feature>
<reference evidence="6 7" key="1">
    <citation type="journal article" date="2019" name="Mol. Biol. Evol.">
        <title>Blast fungal genomes show frequent chromosomal changes, gene gains and losses, and effector gene turnover.</title>
        <authorList>
            <person name="Gomez Luciano L.B."/>
            <person name="Jason Tsai I."/>
            <person name="Chuma I."/>
            <person name="Tosa Y."/>
            <person name="Chen Y.H."/>
            <person name="Li J.Y."/>
            <person name="Li M.Y."/>
            <person name="Jade Lu M.Y."/>
            <person name="Nakayashiki H."/>
            <person name="Li W.H."/>
        </authorList>
    </citation>
    <scope>NUCLEOTIDE SEQUENCE [LARGE SCALE GENOMIC DNA]</scope>
    <source>
        <strain evidence="6">MZ5-1-6</strain>
    </source>
</reference>
<dbReference type="Gene3D" id="3.40.50.980">
    <property type="match status" value="4"/>
</dbReference>
<feature type="domain" description="Carrier" evidence="5">
    <location>
        <begin position="3502"/>
        <end position="3577"/>
    </location>
</feature>